<evidence type="ECO:0000313" key="3">
    <source>
        <dbReference type="Proteomes" id="UP000034164"/>
    </source>
</evidence>
<accession>A0A0G2I5D4</accession>
<dbReference type="EMBL" id="LCZI01000603">
    <property type="protein sequence ID" value="KKZ65663.1"/>
    <property type="molecule type" value="Genomic_DNA"/>
</dbReference>
<dbReference type="Proteomes" id="UP000034164">
    <property type="component" value="Unassembled WGS sequence"/>
</dbReference>
<sequence length="512" mass="57969">MSPHSISKLPTEILFHIAQDIKHQSHRLHLALCSHAFADIFLPFVYQDIELSNFNTNTINTLNTFITLVQTLLRNPRLASCTQTLELNSWSTEPNYEGNSYDPTETLPSPNLELVFDPDLIRNAAQQLFTSSDAHVLSKFMAHLSAGNEDAWIGLLLFTVPNLKELSMSVPYGTFFSRRLVERAAARLPPFDSRPALTRLSHLFVKWYDTEDSLESSVVEPFFFFPSMRRVVGEQISDNPLAYEDEEPDALDDGRAAYLENKPTISTVTEIDLSKSSTDNGMIAQIKFCKNLKSFKFKHADCFEYESSFLPRDFARSLAQVKHSLENLCLTYDNQYFNGQDYEGEDEVFGSLAEYPVLKSLYIAAENLVGSDALFNPDDAILNLADHQRLTRVLPTSIESLTFANVPKSYFPGILLQLKNLIEPSNFSRYTPRLTVLKIEGEFSITDEPNQPGIMMTLDGPEPVILREILNQAEGLQDLCAQVGVVFELVDTHILQFRQLKDEWRKSKAAVN</sequence>
<dbReference type="OrthoDB" id="5130616at2759"/>
<gene>
    <name evidence="2" type="ORF">EMCG_08501</name>
</gene>
<dbReference type="SUPFAM" id="SSF52047">
    <property type="entry name" value="RNI-like"/>
    <property type="match status" value="1"/>
</dbReference>
<name>A0A0G2I5D4_9EURO</name>
<dbReference type="InterPro" id="IPR056867">
    <property type="entry name" value="LRR_15"/>
</dbReference>
<dbReference type="Gene3D" id="3.80.10.10">
    <property type="entry name" value="Ribonuclease Inhibitor"/>
    <property type="match status" value="1"/>
</dbReference>
<dbReference type="Pfam" id="PF24969">
    <property type="entry name" value="LRR_15"/>
    <property type="match status" value="1"/>
</dbReference>
<dbReference type="VEuPathDB" id="FungiDB:EMCG_08501"/>
<feature type="domain" description="Leucine-rich repeat" evidence="1">
    <location>
        <begin position="65"/>
        <end position="436"/>
    </location>
</feature>
<evidence type="ECO:0000313" key="2">
    <source>
        <dbReference type="EMBL" id="KKZ65663.1"/>
    </source>
</evidence>
<dbReference type="InterPro" id="IPR032675">
    <property type="entry name" value="LRR_dom_sf"/>
</dbReference>
<comment type="caution">
    <text evidence="2">The sequence shown here is derived from an EMBL/GenBank/DDBJ whole genome shotgun (WGS) entry which is preliminary data.</text>
</comment>
<organism evidence="2 3">
    <name type="scientific">[Emmonsia] crescens</name>
    <dbReference type="NCBI Taxonomy" id="73230"/>
    <lineage>
        <taxon>Eukaryota</taxon>
        <taxon>Fungi</taxon>
        <taxon>Dikarya</taxon>
        <taxon>Ascomycota</taxon>
        <taxon>Pezizomycotina</taxon>
        <taxon>Eurotiomycetes</taxon>
        <taxon>Eurotiomycetidae</taxon>
        <taxon>Onygenales</taxon>
        <taxon>Ajellomycetaceae</taxon>
        <taxon>Emergomyces</taxon>
    </lineage>
</organism>
<protein>
    <recommendedName>
        <fullName evidence="1">Leucine-rich repeat domain-containing protein</fullName>
    </recommendedName>
</protein>
<reference evidence="3" key="1">
    <citation type="journal article" date="2015" name="PLoS Genet.">
        <title>The dynamic genome and transcriptome of the human fungal pathogen Blastomyces and close relative Emmonsia.</title>
        <authorList>
            <person name="Munoz J.F."/>
            <person name="Gauthier G.M."/>
            <person name="Desjardins C.A."/>
            <person name="Gallo J.E."/>
            <person name="Holder J."/>
            <person name="Sullivan T.D."/>
            <person name="Marty A.J."/>
            <person name="Carmen J.C."/>
            <person name="Chen Z."/>
            <person name="Ding L."/>
            <person name="Gujja S."/>
            <person name="Magrini V."/>
            <person name="Misas E."/>
            <person name="Mitreva M."/>
            <person name="Priest M."/>
            <person name="Saif S."/>
            <person name="Whiston E.A."/>
            <person name="Young S."/>
            <person name="Zeng Q."/>
            <person name="Goldman W.E."/>
            <person name="Mardis E.R."/>
            <person name="Taylor J.W."/>
            <person name="McEwen J.G."/>
            <person name="Clay O.K."/>
            <person name="Klein B.S."/>
            <person name="Cuomo C.A."/>
        </authorList>
    </citation>
    <scope>NUCLEOTIDE SEQUENCE [LARGE SCALE GENOMIC DNA]</scope>
    <source>
        <strain evidence="3">UAMH 3008</strain>
    </source>
</reference>
<evidence type="ECO:0000259" key="1">
    <source>
        <dbReference type="Pfam" id="PF24969"/>
    </source>
</evidence>
<dbReference type="AlphaFoldDB" id="A0A0G2I5D4"/>
<proteinExistence type="predicted"/>